<feature type="compositionally biased region" description="Basic and acidic residues" evidence="6">
    <location>
        <begin position="375"/>
        <end position="384"/>
    </location>
</feature>
<evidence type="ECO:0000313" key="9">
    <source>
        <dbReference type="EMBL" id="KAK2723052.1"/>
    </source>
</evidence>
<feature type="non-terminal residue" evidence="9">
    <location>
        <position position="2048"/>
    </location>
</feature>
<gene>
    <name evidence="9" type="ORF">QYM36_003295</name>
</gene>
<proteinExistence type="predicted"/>
<dbReference type="SMART" id="SM01169">
    <property type="entry name" value="DUF1943"/>
    <property type="match status" value="1"/>
</dbReference>
<dbReference type="Pfam" id="PF09172">
    <property type="entry name" value="Vit_open_b-sht"/>
    <property type="match status" value="1"/>
</dbReference>
<dbReference type="SUPFAM" id="SSF56968">
    <property type="entry name" value="Lipovitellin-phosvitin complex, beta-sheet shell regions"/>
    <property type="match status" value="2"/>
</dbReference>
<dbReference type="EMBL" id="JAVRJZ010000005">
    <property type="protein sequence ID" value="KAK2723052.1"/>
    <property type="molecule type" value="Genomic_DNA"/>
</dbReference>
<organism evidence="9 10">
    <name type="scientific">Artemia franciscana</name>
    <name type="common">Brine shrimp</name>
    <name type="synonym">Artemia sanfranciscana</name>
    <dbReference type="NCBI Taxonomy" id="6661"/>
    <lineage>
        <taxon>Eukaryota</taxon>
        <taxon>Metazoa</taxon>
        <taxon>Ecdysozoa</taxon>
        <taxon>Arthropoda</taxon>
        <taxon>Crustacea</taxon>
        <taxon>Branchiopoda</taxon>
        <taxon>Anostraca</taxon>
        <taxon>Artemiidae</taxon>
        <taxon>Artemia</taxon>
    </lineage>
</organism>
<evidence type="ECO:0000259" key="7">
    <source>
        <dbReference type="PROSITE" id="PS51211"/>
    </source>
</evidence>
<dbReference type="GO" id="GO:0045735">
    <property type="term" value="F:nutrient reservoir activity"/>
    <property type="evidence" value="ECO:0007669"/>
    <property type="project" value="UniProtKB-KW"/>
</dbReference>
<dbReference type="InterPro" id="IPR015816">
    <property type="entry name" value="Vitellinogen_b-sht_N"/>
</dbReference>
<dbReference type="Gene3D" id="2.30.230.10">
    <property type="entry name" value="Lipovitellin, beta-sheet shell regions, chain A"/>
    <property type="match status" value="1"/>
</dbReference>
<dbReference type="InterPro" id="IPR001747">
    <property type="entry name" value="Vitellogenin_N"/>
</dbReference>
<feature type="compositionally biased region" description="Polar residues" evidence="6">
    <location>
        <begin position="2038"/>
        <end position="2048"/>
    </location>
</feature>
<feature type="compositionally biased region" description="Polar residues" evidence="6">
    <location>
        <begin position="250"/>
        <end position="265"/>
    </location>
</feature>
<dbReference type="GO" id="GO:0005319">
    <property type="term" value="F:lipid transporter activity"/>
    <property type="evidence" value="ECO:0007669"/>
    <property type="project" value="InterPro"/>
</dbReference>
<dbReference type="PANTHER" id="PTHR23345">
    <property type="entry name" value="VITELLOGENIN-RELATED"/>
    <property type="match status" value="1"/>
</dbReference>
<dbReference type="Gene3D" id="2.20.80.10">
    <property type="entry name" value="Lipovitellin-phosvitin complex, chain A, domain 4"/>
    <property type="match status" value="1"/>
</dbReference>
<dbReference type="PROSITE" id="PS51233">
    <property type="entry name" value="VWFD"/>
    <property type="match status" value="1"/>
</dbReference>
<evidence type="ECO:0000256" key="6">
    <source>
        <dbReference type="SAM" id="MobiDB-lite"/>
    </source>
</evidence>
<feature type="region of interest" description="Disordered" evidence="6">
    <location>
        <begin position="1151"/>
        <end position="1196"/>
    </location>
</feature>
<keyword evidence="10" id="KW-1185">Reference proteome</keyword>
<evidence type="ECO:0000256" key="4">
    <source>
        <dbReference type="ARBA" id="ARBA00023180"/>
    </source>
</evidence>
<dbReference type="InterPro" id="IPR011030">
    <property type="entry name" value="Lipovitellin_superhlx_dom"/>
</dbReference>
<keyword evidence="4" id="KW-0325">Glycoprotein</keyword>
<comment type="caution">
    <text evidence="5">Lacks conserved residue(s) required for the propagation of feature annotation.</text>
</comment>
<feature type="compositionally biased region" description="Basic and acidic residues" evidence="6">
    <location>
        <begin position="280"/>
        <end position="299"/>
    </location>
</feature>
<evidence type="ECO:0000256" key="3">
    <source>
        <dbReference type="ARBA" id="ARBA00023157"/>
    </source>
</evidence>
<dbReference type="Proteomes" id="UP001187531">
    <property type="component" value="Unassembled WGS sequence"/>
</dbReference>
<keyword evidence="1" id="KW-0732">Signal</keyword>
<feature type="compositionally biased region" description="Polar residues" evidence="6">
    <location>
        <begin position="1446"/>
        <end position="1458"/>
    </location>
</feature>
<evidence type="ECO:0000313" key="10">
    <source>
        <dbReference type="Proteomes" id="UP001187531"/>
    </source>
</evidence>
<dbReference type="InterPro" id="IPR015819">
    <property type="entry name" value="Lipid_transp_b-sht_shell"/>
</dbReference>
<name>A0AA88IJV9_ARTSF</name>
<accession>A0AA88IJV9</accession>
<dbReference type="InterPro" id="IPR015255">
    <property type="entry name" value="Vitellinogen_open_b-sht"/>
</dbReference>
<sequence>VIKSVNFNNCRNSPVFNMASPPGWKCKPGAASCQASQQRSSVGRYIACGSLNSFTLVSLVHHGAFISNPYAVDTERLEAHTLQKLRLQTTRQITETFPNTGSMVPLRSLNFAFAPETPGAPKLTAPHVHDVERSLRTLTFAQIRSQITNLLQETTHDIRTAEDLAARSAIDRVAAISEALGLLDYSELGQLASEITGISFPSSLGREPSDIYGDARNIKDPFVRFERKEYNRPDERTGFGVSDRFVSSMRDTIPSSLSQTPTSDNRLPYRRRQVPQRESGAYREPDYPREGPFESDIARRTYRKMLSKDEEGEENSQRTRRDIRKSISDSQSVDDTEFTRNEANRNIPQAGNYRDPAVREPWESFKPLPVNPNRRNYEHSDRSFNMEGSNSMPNPTRRNYEREERPFERRGMSVLSTEPSELFMDALMASGSNPAISLILELVNGGHISGTRAIQGLATLPLVLRTPSREILQKLVRMSRTLSTKTERALFYSSLLSTSTLLRMACVNQTEAKARFPTTLYGPFCSPSDPLIVAQFIPLLSHTLRKDSPRMDKFVALTALGNLGHPGIMPVLIPVIEGQVDSSINVRTKAVISLHKLVQNENQRASQILLSVYQNPSEHYQVRIAAFILLILGNPPIHRWQEFAISTWFERDMQVASFVYTTLKSLSAMKDPVPAMVEPSEKAYAVLSIARPIPWNFHYSRNVILSGQIHANRIGATLFTEIFGSQETVLPRHVYTRLNWCLGSLSMDSVEMELYGLHMPGVWDKISSVFAPATEPMSSRDYTRDIMHERGSARVDLNPLYAELRRIRERHETMSVSSNNESEGFLHLVLMESVAAFVPLDVRSVESTLRGMMSANRALAARLPVSMTKWMPLMDLEVIIPDPLGFAVTVRTKAHSLLSLRGHLASSIGAQPEAYALPNWSTSTNSFNLDVDVNPTVIAKVVSKISINAGFTMVKATSGVDTHSMISLPGHFSLRVDMSNFGVALAWNAAATTPEGVDKTLFHFHVRPFTGMQSVHDLSPVTSVQVSTEILALGETLHENLRERDISVLGFGLRIIERSETPLSLESMWDFIGPKFNLAAWSTMMWIPSSIKRKLIKISYISSQDPSQIMIFVNNTMSRATTEARGNYHQRPTLRDTVPRGYPHSVPPIVPGGPPVRPIPHPSNKPSSVVSTPKSVLHNTTGRPGSIGPVSPNRSIPGQTNATVNPKLPIYPAPTVHPTYNISANRPAFSTNTYNRGFFADYASRNLTSGVNVDLYILNRNKATFRFFLGGSNGETGRNQAFHMYFSNQDSTTSATPFEICFDAETRLPVETLDRMQPLSPNYDTSDAISFNASVGFGRTCDSYSFKINGTAVQSPSLKRMIREALTNRRCGGIERSWQRWNERQYNQGDGIYDYQGRFPENPAFNTALPNRNYRTGRALKQSNFNSDLEQDHIRSPPRQFYRPPQSDSDFIPTSSQDSFDRHEDFIRPEEYEGYHHRRPFRNPEYRGSSSESYGGLPNACKIAKEWSSLLDVYNITADLSTLPHFAVNASNLFGQYFNRFWVPYYSYTGGVPGSVHMVIKTHPLTTSEFSAADISIYTPRSNASFVRGKLPEWMNLFLPITRTPSLTKAFFGDSFSPVCTLEDGTVTTFDGVTYEGELTDCNHILVSNSQRRFATLEEREENMDHFAVLAKRRGAKKVFTLLFGTNEIFVGPISENGPAVFRINGVNLNFGTNTSVQIPLATHGRAVLREMGLAELLNDGSLRITVPGRSFEMVTNGNVAQIKVSPMLRGQLAGMCGNWDNQPGTSELRGPDGCALSSGQLFASSYAIQDGRCTGISDATKSELRREQANCQRSDYLPSQVSHFSQRMTAGQEPGSCNILKTLVVYKDDKKCFSTQPVVDCKAGCDPQSQAYKNIGFHCASGRLGTRLEEEALNRPLTEMSGRPETFRTTLNVPTSCVPSSRDIGAETGDEQFHLNTDFPNDQFLDHSSSSSMLRNPTGILAHPLPISALEFVRKFLALHPVNELNEIIGIGEQTILVSPLNNQGDNNSEQYDHHVNNTSFSTPQSQ</sequence>
<dbReference type="PROSITE" id="PS51211">
    <property type="entry name" value="VITELLOGENIN"/>
    <property type="match status" value="1"/>
</dbReference>
<evidence type="ECO:0008006" key="11">
    <source>
        <dbReference type="Google" id="ProtNLM"/>
    </source>
</evidence>
<feature type="non-terminal residue" evidence="9">
    <location>
        <position position="1"/>
    </location>
</feature>
<keyword evidence="2" id="KW-0758">Storage protein</keyword>
<dbReference type="SMART" id="SM00216">
    <property type="entry name" value="VWD"/>
    <property type="match status" value="1"/>
</dbReference>
<dbReference type="InterPro" id="IPR001846">
    <property type="entry name" value="VWF_type-D"/>
</dbReference>
<feature type="compositionally biased region" description="Low complexity" evidence="6">
    <location>
        <begin position="1164"/>
        <end position="1176"/>
    </location>
</feature>
<feature type="compositionally biased region" description="Basic and acidic residues" evidence="6">
    <location>
        <begin position="315"/>
        <end position="327"/>
    </location>
</feature>
<dbReference type="Gene3D" id="1.25.10.20">
    <property type="entry name" value="Vitellinogen, superhelical"/>
    <property type="match status" value="1"/>
</dbReference>
<keyword evidence="3" id="KW-1015">Disulfide bond</keyword>
<feature type="region of interest" description="Disordered" evidence="6">
    <location>
        <begin position="1425"/>
        <end position="1459"/>
    </location>
</feature>
<dbReference type="SMART" id="SM00638">
    <property type="entry name" value="LPD_N"/>
    <property type="match status" value="1"/>
</dbReference>
<feature type="region of interest" description="Disordered" evidence="6">
    <location>
        <begin position="250"/>
        <end position="408"/>
    </location>
</feature>
<evidence type="ECO:0000256" key="5">
    <source>
        <dbReference type="PROSITE-ProRule" id="PRU00557"/>
    </source>
</evidence>
<comment type="caution">
    <text evidence="9">The sequence shown here is derived from an EMBL/GenBank/DDBJ whole genome shotgun (WGS) entry which is preliminary data.</text>
</comment>
<feature type="region of interest" description="Disordered" evidence="6">
    <location>
        <begin position="2023"/>
        <end position="2048"/>
    </location>
</feature>
<dbReference type="InterPro" id="IPR050733">
    <property type="entry name" value="Vitellogenin/Apolipophorin"/>
</dbReference>
<protein>
    <recommendedName>
        <fullName evidence="11">Vitellogenin</fullName>
    </recommendedName>
</protein>
<evidence type="ECO:0000259" key="8">
    <source>
        <dbReference type="PROSITE" id="PS51233"/>
    </source>
</evidence>
<feature type="domain" description="Vitellogenin" evidence="7">
    <location>
        <begin position="1"/>
        <end position="734"/>
    </location>
</feature>
<dbReference type="SUPFAM" id="SSF48431">
    <property type="entry name" value="Lipovitellin-phosvitin complex, superhelical domain"/>
    <property type="match status" value="1"/>
</dbReference>
<evidence type="ECO:0000256" key="1">
    <source>
        <dbReference type="ARBA" id="ARBA00022729"/>
    </source>
</evidence>
<evidence type="ECO:0000256" key="2">
    <source>
        <dbReference type="ARBA" id="ARBA00022761"/>
    </source>
</evidence>
<feature type="compositionally biased region" description="Polar residues" evidence="6">
    <location>
        <begin position="386"/>
        <end position="397"/>
    </location>
</feature>
<feature type="domain" description="VWFD" evidence="8">
    <location>
        <begin position="1618"/>
        <end position="1815"/>
    </location>
</feature>
<feature type="compositionally biased region" description="Basic and acidic residues" evidence="6">
    <location>
        <begin position="398"/>
        <end position="408"/>
    </location>
</feature>
<feature type="compositionally biased region" description="Pro residues" evidence="6">
    <location>
        <begin position="1151"/>
        <end position="1163"/>
    </location>
</feature>
<dbReference type="Pfam" id="PF01347">
    <property type="entry name" value="Vitellogenin_N"/>
    <property type="match status" value="2"/>
</dbReference>
<reference evidence="9" key="1">
    <citation type="submission" date="2023-07" db="EMBL/GenBank/DDBJ databases">
        <title>Chromosome-level genome assembly of Artemia franciscana.</title>
        <authorList>
            <person name="Jo E."/>
        </authorList>
    </citation>
    <scope>NUCLEOTIDE SEQUENCE</scope>
    <source>
        <tissue evidence="9">Whole body</tissue>
    </source>
</reference>
<feature type="region of interest" description="Disordered" evidence="6">
    <location>
        <begin position="1123"/>
        <end position="1142"/>
    </location>
</feature>
<dbReference type="PANTHER" id="PTHR23345:SF15">
    <property type="entry name" value="VITELLOGENIN 1-RELATED"/>
    <property type="match status" value="1"/>
</dbReference>